<dbReference type="PANTHER" id="PTHR43289">
    <property type="entry name" value="MITOGEN-ACTIVATED PROTEIN KINASE KINASE KINASE 20-RELATED"/>
    <property type="match status" value="1"/>
</dbReference>
<comment type="catalytic activity">
    <reaction evidence="8">
        <text>L-threonyl-[protein] + ATP = O-phospho-L-threonyl-[protein] + ADP + H(+)</text>
        <dbReference type="Rhea" id="RHEA:46608"/>
        <dbReference type="Rhea" id="RHEA-COMP:11060"/>
        <dbReference type="Rhea" id="RHEA-COMP:11605"/>
        <dbReference type="ChEBI" id="CHEBI:15378"/>
        <dbReference type="ChEBI" id="CHEBI:30013"/>
        <dbReference type="ChEBI" id="CHEBI:30616"/>
        <dbReference type="ChEBI" id="CHEBI:61977"/>
        <dbReference type="ChEBI" id="CHEBI:456216"/>
        <dbReference type="EC" id="2.7.11.1"/>
    </reaction>
</comment>
<dbReference type="EC" id="2.7.11.1" evidence="1"/>
<keyword evidence="5" id="KW-0547">Nucleotide-binding</keyword>
<dbReference type="Gene3D" id="3.30.10.20">
    <property type="match status" value="1"/>
</dbReference>
<keyword evidence="3" id="KW-0808">Transferase</keyword>
<dbReference type="SMART" id="SM00220">
    <property type="entry name" value="S_TKc"/>
    <property type="match status" value="1"/>
</dbReference>
<proteinExistence type="predicted"/>
<dbReference type="GO" id="GO:0004674">
    <property type="term" value="F:protein serine/threonine kinase activity"/>
    <property type="evidence" value="ECO:0007669"/>
    <property type="project" value="UniProtKB-KW"/>
</dbReference>
<keyword evidence="11" id="KW-0472">Membrane</keyword>
<dbReference type="InterPro" id="IPR000719">
    <property type="entry name" value="Prot_kinase_dom"/>
</dbReference>
<dbReference type="InterPro" id="IPR005543">
    <property type="entry name" value="PASTA_dom"/>
</dbReference>
<evidence type="ECO:0000256" key="8">
    <source>
        <dbReference type="ARBA" id="ARBA00047899"/>
    </source>
</evidence>
<comment type="catalytic activity">
    <reaction evidence="9">
        <text>L-seryl-[protein] + ATP = O-phospho-L-seryl-[protein] + ADP + H(+)</text>
        <dbReference type="Rhea" id="RHEA:17989"/>
        <dbReference type="Rhea" id="RHEA-COMP:9863"/>
        <dbReference type="Rhea" id="RHEA-COMP:11604"/>
        <dbReference type="ChEBI" id="CHEBI:15378"/>
        <dbReference type="ChEBI" id="CHEBI:29999"/>
        <dbReference type="ChEBI" id="CHEBI:30616"/>
        <dbReference type="ChEBI" id="CHEBI:83421"/>
        <dbReference type="ChEBI" id="CHEBI:456216"/>
        <dbReference type="EC" id="2.7.11.1"/>
    </reaction>
</comment>
<evidence type="ECO:0000256" key="11">
    <source>
        <dbReference type="SAM" id="Phobius"/>
    </source>
</evidence>
<evidence type="ECO:0000256" key="4">
    <source>
        <dbReference type="ARBA" id="ARBA00022737"/>
    </source>
</evidence>
<dbReference type="PROSITE" id="PS50011">
    <property type="entry name" value="PROTEIN_KINASE_DOM"/>
    <property type="match status" value="1"/>
</dbReference>
<dbReference type="Pfam" id="PF00069">
    <property type="entry name" value="Pkinase"/>
    <property type="match status" value="1"/>
</dbReference>
<comment type="caution">
    <text evidence="13">The sequence shown here is derived from an EMBL/GenBank/DDBJ whole genome shotgun (WGS) entry which is preliminary data.</text>
</comment>
<evidence type="ECO:0000256" key="10">
    <source>
        <dbReference type="SAM" id="MobiDB-lite"/>
    </source>
</evidence>
<dbReference type="Gene3D" id="1.10.510.10">
    <property type="entry name" value="Transferase(Phosphotransferase) domain 1"/>
    <property type="match status" value="1"/>
</dbReference>
<accession>A0A4R8UDU4</accession>
<dbReference type="Gene3D" id="3.30.200.20">
    <property type="entry name" value="Phosphorylase Kinase, domain 1"/>
    <property type="match status" value="1"/>
</dbReference>
<keyword evidence="4" id="KW-0677">Repeat</keyword>
<dbReference type="CDD" id="cd06577">
    <property type="entry name" value="PASTA_pknB"/>
    <property type="match status" value="1"/>
</dbReference>
<dbReference type="AlphaFoldDB" id="A0A4R8UDU4"/>
<dbReference type="CDD" id="cd14014">
    <property type="entry name" value="STKc_PknB_like"/>
    <property type="match status" value="1"/>
</dbReference>
<dbReference type="PROSITE" id="PS00108">
    <property type="entry name" value="PROTEIN_KINASE_ST"/>
    <property type="match status" value="1"/>
</dbReference>
<reference evidence="13 14" key="1">
    <citation type="submission" date="2019-03" db="EMBL/GenBank/DDBJ databases">
        <title>Genomics of glacier-inhabiting Cryobacterium strains.</title>
        <authorList>
            <person name="Liu Q."/>
            <person name="Xin Y.-H."/>
        </authorList>
    </citation>
    <scope>NUCLEOTIDE SEQUENCE [LARGE SCALE GENOMIC DNA]</scope>
    <source>
        <strain evidence="13 14">Sr47</strain>
    </source>
</reference>
<dbReference type="EMBL" id="SOEZ01000054">
    <property type="protein sequence ID" value="TFB49868.1"/>
    <property type="molecule type" value="Genomic_DNA"/>
</dbReference>
<dbReference type="InterPro" id="IPR011009">
    <property type="entry name" value="Kinase-like_dom_sf"/>
</dbReference>
<evidence type="ECO:0000313" key="14">
    <source>
        <dbReference type="Proteomes" id="UP000297866"/>
    </source>
</evidence>
<name>A0A4R8UDU4_9MICO</name>
<feature type="transmembrane region" description="Helical" evidence="11">
    <location>
        <begin position="338"/>
        <end position="359"/>
    </location>
</feature>
<keyword evidence="6 13" id="KW-0418">Kinase</keyword>
<keyword evidence="11" id="KW-1133">Transmembrane helix</keyword>
<evidence type="ECO:0000256" key="7">
    <source>
        <dbReference type="ARBA" id="ARBA00022840"/>
    </source>
</evidence>
<dbReference type="RefSeq" id="WP_134490874.1">
    <property type="nucleotide sequence ID" value="NZ_SOEZ01000054.1"/>
</dbReference>
<dbReference type="Proteomes" id="UP000297866">
    <property type="component" value="Unassembled WGS sequence"/>
</dbReference>
<feature type="region of interest" description="Disordered" evidence="10">
    <location>
        <begin position="364"/>
        <end position="394"/>
    </location>
</feature>
<evidence type="ECO:0000256" key="2">
    <source>
        <dbReference type="ARBA" id="ARBA00022527"/>
    </source>
</evidence>
<organism evidence="13 14">
    <name type="scientific">Cryobacterium tagatosivorans</name>
    <dbReference type="NCBI Taxonomy" id="1259199"/>
    <lineage>
        <taxon>Bacteria</taxon>
        <taxon>Bacillati</taxon>
        <taxon>Actinomycetota</taxon>
        <taxon>Actinomycetes</taxon>
        <taxon>Micrococcales</taxon>
        <taxon>Microbacteriaceae</taxon>
        <taxon>Cryobacterium</taxon>
    </lineage>
</organism>
<evidence type="ECO:0000256" key="9">
    <source>
        <dbReference type="ARBA" id="ARBA00048679"/>
    </source>
</evidence>
<evidence type="ECO:0000256" key="6">
    <source>
        <dbReference type="ARBA" id="ARBA00022777"/>
    </source>
</evidence>
<protein>
    <recommendedName>
        <fullName evidence="1">non-specific serine/threonine protein kinase</fullName>
        <ecNumber evidence="1">2.7.11.1</ecNumber>
    </recommendedName>
</protein>
<keyword evidence="14" id="KW-1185">Reference proteome</keyword>
<evidence type="ECO:0000256" key="1">
    <source>
        <dbReference type="ARBA" id="ARBA00012513"/>
    </source>
</evidence>
<feature type="compositionally biased region" description="Pro residues" evidence="10">
    <location>
        <begin position="378"/>
        <end position="390"/>
    </location>
</feature>
<dbReference type="PANTHER" id="PTHR43289:SF6">
    <property type="entry name" value="SERINE_THREONINE-PROTEIN KINASE NEKL-3"/>
    <property type="match status" value="1"/>
</dbReference>
<sequence>MRPTAGLTFGGRYELQSRIAIGGMGEVWQSTDLVIGRTVAIKILKDEYLGDPGFLERFRAEARHAALVNHEGIANVFDYGEEEGSAFLVMELVPGEALSTILEREHVLSTDKVLDIVAQTAAALHAAHAAGLVHRDIKPGNLLITPDGRVKITDFGIARIADQVPLTATGQVMGTVQYLSPEQASGKSASPTTDIYSLGIVAYESLAGRRPFTGESQVAIAMAQINETAPDLPTTVSEPVRNLVISCLAKNPADRPASAAHLARAATALRRGDVAAAAASVPAVMAGITPTSATMLMPGAGSDQATTVLPTTGAPGTRAEAAAAAAATKKEKRSPWTWPLIALIALLAIVLTGTLIALFTQGNDTPPATPTSTSSSPKPTPSKTPTPTPTPTSTAVSVLSKDFVGLTSAEARDKLVGLGLVADMVAGNIADAPDKVDRVYDVNPTGTVQKGTKITVKYYVAAPSPDAPTTAPTVAPATAVAGTDVVVTWTAQSCPSGQTLTGYEVLVEGTGATSPAPSAPDATTATITTGPGAGTFTVKFRYLCGGFPSEYSTASNKVDVTAAP</sequence>
<keyword evidence="2 13" id="KW-0723">Serine/threonine-protein kinase</keyword>
<gene>
    <name evidence="13" type="ORF">E3O23_10740</name>
</gene>
<evidence type="ECO:0000259" key="12">
    <source>
        <dbReference type="PROSITE" id="PS50011"/>
    </source>
</evidence>
<dbReference type="OrthoDB" id="9762169at2"/>
<evidence type="ECO:0000313" key="13">
    <source>
        <dbReference type="EMBL" id="TFB49868.1"/>
    </source>
</evidence>
<feature type="domain" description="Protein kinase" evidence="12">
    <location>
        <begin position="13"/>
        <end position="269"/>
    </location>
</feature>
<evidence type="ECO:0000256" key="5">
    <source>
        <dbReference type="ARBA" id="ARBA00022741"/>
    </source>
</evidence>
<keyword evidence="7" id="KW-0067">ATP-binding</keyword>
<dbReference type="SUPFAM" id="SSF56112">
    <property type="entry name" value="Protein kinase-like (PK-like)"/>
    <property type="match status" value="1"/>
</dbReference>
<dbReference type="InterPro" id="IPR008271">
    <property type="entry name" value="Ser/Thr_kinase_AS"/>
</dbReference>
<evidence type="ECO:0000256" key="3">
    <source>
        <dbReference type="ARBA" id="ARBA00022679"/>
    </source>
</evidence>
<keyword evidence="11" id="KW-0812">Transmembrane</keyword>
<dbReference type="FunFam" id="1.10.510.10:FF:000021">
    <property type="entry name" value="Serine/threonine protein kinase"/>
    <property type="match status" value="1"/>
</dbReference>
<dbReference type="GO" id="GO:0005524">
    <property type="term" value="F:ATP binding"/>
    <property type="evidence" value="ECO:0007669"/>
    <property type="project" value="UniProtKB-KW"/>
</dbReference>